<organism evidence="1 2">
    <name type="scientific">Aetokthonos hydrillicola Thurmond2011</name>
    <dbReference type="NCBI Taxonomy" id="2712845"/>
    <lineage>
        <taxon>Bacteria</taxon>
        <taxon>Bacillati</taxon>
        <taxon>Cyanobacteriota</taxon>
        <taxon>Cyanophyceae</taxon>
        <taxon>Nostocales</taxon>
        <taxon>Hapalosiphonaceae</taxon>
        <taxon>Aetokthonos</taxon>
    </lineage>
</organism>
<dbReference type="EMBL" id="JAALHA020000042">
    <property type="protein sequence ID" value="MDR9900912.1"/>
    <property type="molecule type" value="Genomic_DNA"/>
</dbReference>
<evidence type="ECO:0000313" key="1">
    <source>
        <dbReference type="EMBL" id="MDR9900912.1"/>
    </source>
</evidence>
<evidence type="ECO:0000313" key="2">
    <source>
        <dbReference type="Proteomes" id="UP000667802"/>
    </source>
</evidence>
<reference evidence="2" key="1">
    <citation type="journal article" date="2021" name="Science">
        <title>Hunting the eagle killer: A cyanobacterial neurotoxin causes vacuolar myelinopathy.</title>
        <authorList>
            <person name="Breinlinger S."/>
            <person name="Phillips T.J."/>
            <person name="Haram B.N."/>
            <person name="Mares J."/>
            <person name="Martinez Yerena J.A."/>
            <person name="Hrouzek P."/>
            <person name="Sobotka R."/>
            <person name="Henderson W.M."/>
            <person name="Schmieder P."/>
            <person name="Williams S.M."/>
            <person name="Lauderdale J.D."/>
            <person name="Wilde H.D."/>
            <person name="Gerrin W."/>
            <person name="Kust A."/>
            <person name="Washington J.W."/>
            <person name="Wagner C."/>
            <person name="Geier B."/>
            <person name="Liebeke M."/>
            <person name="Enke H."/>
            <person name="Niedermeyer T.H.J."/>
            <person name="Wilde S.B."/>
        </authorList>
    </citation>
    <scope>NUCLEOTIDE SEQUENCE [LARGE SCALE GENOMIC DNA]</scope>
    <source>
        <strain evidence="2">Thurmond2011</strain>
    </source>
</reference>
<accession>A0AAP5IHP8</accession>
<proteinExistence type="predicted"/>
<protein>
    <submittedName>
        <fullName evidence="1">Uncharacterized protein</fullName>
    </submittedName>
</protein>
<gene>
    <name evidence="1" type="ORF">G7B40_041235</name>
</gene>
<comment type="caution">
    <text evidence="1">The sequence shown here is derived from an EMBL/GenBank/DDBJ whole genome shotgun (WGS) entry which is preliminary data.</text>
</comment>
<sequence>MDYLQDADSALYTSLNRRILATNNPAIIKDYFSKYQPDDIVNFDSDSVWTVGQITSLINLISTNS</sequence>
<dbReference type="AlphaFoldDB" id="A0AAP5IHP8"/>
<name>A0AAP5IHP8_9CYAN</name>
<dbReference type="Proteomes" id="UP000667802">
    <property type="component" value="Unassembled WGS sequence"/>
</dbReference>
<keyword evidence="2" id="KW-1185">Reference proteome</keyword>
<dbReference type="RefSeq" id="WP_208344943.1">
    <property type="nucleotide sequence ID" value="NZ_CAWQFN010000559.1"/>
</dbReference>